<keyword evidence="1" id="KW-0812">Transmembrane</keyword>
<keyword evidence="1" id="KW-0472">Membrane</keyword>
<dbReference type="RefSeq" id="WP_101394663.1">
    <property type="nucleotide sequence ID" value="NZ_PJNE01000001.1"/>
</dbReference>
<proteinExistence type="predicted"/>
<keyword evidence="3" id="KW-1185">Reference proteome</keyword>
<organism evidence="2 3">
    <name type="scientific">Phycicoccus duodecadis</name>
    <dbReference type="NCBI Taxonomy" id="173053"/>
    <lineage>
        <taxon>Bacteria</taxon>
        <taxon>Bacillati</taxon>
        <taxon>Actinomycetota</taxon>
        <taxon>Actinomycetes</taxon>
        <taxon>Micrococcales</taxon>
        <taxon>Intrasporangiaceae</taxon>
        <taxon>Phycicoccus</taxon>
    </lineage>
</organism>
<name>A0A2N3YGR3_9MICO</name>
<gene>
    <name evidence="2" type="ORF">ATL31_0833</name>
</gene>
<dbReference type="Proteomes" id="UP000233781">
    <property type="component" value="Unassembled WGS sequence"/>
</dbReference>
<accession>A0A2N3YGR3</accession>
<dbReference type="AlphaFoldDB" id="A0A2N3YGR3"/>
<keyword evidence="1" id="KW-1133">Transmembrane helix</keyword>
<dbReference type="EMBL" id="PJNE01000001">
    <property type="protein sequence ID" value="PKW26029.1"/>
    <property type="molecule type" value="Genomic_DNA"/>
</dbReference>
<feature type="transmembrane region" description="Helical" evidence="1">
    <location>
        <begin position="6"/>
        <end position="26"/>
    </location>
</feature>
<sequence>MTFSSVFMAYVVVAASAGLIGTGVACDGHRSMRVRACATWVAMTCFVWPVTAAALAAIAVSALRRHRHGLVPVAGAVMHATATRQSV</sequence>
<feature type="transmembrane region" description="Helical" evidence="1">
    <location>
        <begin position="38"/>
        <end position="63"/>
    </location>
</feature>
<protein>
    <submittedName>
        <fullName evidence="2">Uncharacterized protein</fullName>
    </submittedName>
</protein>
<evidence type="ECO:0000313" key="2">
    <source>
        <dbReference type="EMBL" id="PKW26029.1"/>
    </source>
</evidence>
<evidence type="ECO:0000256" key="1">
    <source>
        <dbReference type="SAM" id="Phobius"/>
    </source>
</evidence>
<evidence type="ECO:0000313" key="3">
    <source>
        <dbReference type="Proteomes" id="UP000233781"/>
    </source>
</evidence>
<comment type="caution">
    <text evidence="2">The sequence shown here is derived from an EMBL/GenBank/DDBJ whole genome shotgun (WGS) entry which is preliminary data.</text>
</comment>
<reference evidence="2 3" key="1">
    <citation type="submission" date="2017-12" db="EMBL/GenBank/DDBJ databases">
        <title>Sequencing the genomes of 1000 Actinobacteria strains.</title>
        <authorList>
            <person name="Klenk H.-P."/>
        </authorList>
    </citation>
    <scope>NUCLEOTIDE SEQUENCE [LARGE SCALE GENOMIC DNA]</scope>
    <source>
        <strain evidence="2 3">DSM 12806</strain>
    </source>
</reference>